<dbReference type="InterPro" id="IPR017853">
    <property type="entry name" value="GH"/>
</dbReference>
<evidence type="ECO:0000256" key="1">
    <source>
        <dbReference type="ARBA" id="ARBA00010838"/>
    </source>
</evidence>
<protein>
    <submittedName>
        <fullName evidence="4">Uncharacterized protein</fullName>
    </submittedName>
</protein>
<organism evidence="4 5">
    <name type="scientific">Acer negundo</name>
    <name type="common">Box elder</name>
    <dbReference type="NCBI Taxonomy" id="4023"/>
    <lineage>
        <taxon>Eukaryota</taxon>
        <taxon>Viridiplantae</taxon>
        <taxon>Streptophyta</taxon>
        <taxon>Embryophyta</taxon>
        <taxon>Tracheophyta</taxon>
        <taxon>Spermatophyta</taxon>
        <taxon>Magnoliopsida</taxon>
        <taxon>eudicotyledons</taxon>
        <taxon>Gunneridae</taxon>
        <taxon>Pentapetalae</taxon>
        <taxon>rosids</taxon>
        <taxon>malvids</taxon>
        <taxon>Sapindales</taxon>
        <taxon>Sapindaceae</taxon>
        <taxon>Hippocastanoideae</taxon>
        <taxon>Acereae</taxon>
        <taxon>Acer</taxon>
    </lineage>
</organism>
<evidence type="ECO:0000256" key="2">
    <source>
        <dbReference type="RuleBase" id="RU003690"/>
    </source>
</evidence>
<dbReference type="Pfam" id="PF00232">
    <property type="entry name" value="Glyco_hydro_1"/>
    <property type="match status" value="3"/>
</dbReference>
<feature type="signal peptide" evidence="3">
    <location>
        <begin position="1"/>
        <end position="32"/>
    </location>
</feature>
<comment type="similarity">
    <text evidence="1 2">Belongs to the glycosyl hydrolase 1 family.</text>
</comment>
<reference evidence="4" key="2">
    <citation type="submission" date="2023-02" db="EMBL/GenBank/DDBJ databases">
        <authorList>
            <person name="Swenson N.G."/>
            <person name="Wegrzyn J.L."/>
            <person name="Mcevoy S.L."/>
        </authorList>
    </citation>
    <scope>NUCLEOTIDE SEQUENCE</scope>
    <source>
        <strain evidence="4">91603</strain>
        <tissue evidence="4">Leaf</tissue>
    </source>
</reference>
<evidence type="ECO:0000313" key="5">
    <source>
        <dbReference type="Proteomes" id="UP001064489"/>
    </source>
</evidence>
<dbReference type="SUPFAM" id="SSF51445">
    <property type="entry name" value="(Trans)glycosidases"/>
    <property type="match status" value="1"/>
</dbReference>
<comment type="caution">
    <text evidence="4">The sequence shown here is derived from an EMBL/GenBank/DDBJ whole genome shotgun (WGS) entry which is preliminary data.</text>
</comment>
<dbReference type="InterPro" id="IPR001360">
    <property type="entry name" value="Glyco_hydro_1"/>
</dbReference>
<dbReference type="EMBL" id="JAJSOW010000003">
    <property type="protein sequence ID" value="KAI9194191.1"/>
    <property type="molecule type" value="Genomic_DNA"/>
</dbReference>
<keyword evidence="5" id="KW-1185">Reference proteome</keyword>
<feature type="chain" id="PRO_5042039751" evidence="3">
    <location>
        <begin position="33"/>
        <end position="426"/>
    </location>
</feature>
<accession>A0AAD5JJ37</accession>
<keyword evidence="3" id="KW-0732">Signal</keyword>
<dbReference type="PANTHER" id="PTHR10353">
    <property type="entry name" value="GLYCOSYL HYDROLASE"/>
    <property type="match status" value="1"/>
</dbReference>
<dbReference type="GO" id="GO:0008422">
    <property type="term" value="F:beta-glucosidase activity"/>
    <property type="evidence" value="ECO:0007669"/>
    <property type="project" value="TreeGrafter"/>
</dbReference>
<evidence type="ECO:0000313" key="4">
    <source>
        <dbReference type="EMBL" id="KAI9194191.1"/>
    </source>
</evidence>
<dbReference type="AlphaFoldDB" id="A0AAD5JJ37"/>
<dbReference type="PRINTS" id="PR00131">
    <property type="entry name" value="GLHYDRLASE1"/>
</dbReference>
<dbReference type="PANTHER" id="PTHR10353:SF154">
    <property type="entry name" value="BETA-GLUCOSIDASE 9-RELATED"/>
    <property type="match status" value="1"/>
</dbReference>
<proteinExistence type="inferred from homology"/>
<dbReference type="GO" id="GO:0005975">
    <property type="term" value="P:carbohydrate metabolic process"/>
    <property type="evidence" value="ECO:0007669"/>
    <property type="project" value="InterPro"/>
</dbReference>
<reference evidence="4" key="1">
    <citation type="journal article" date="2022" name="Plant J.">
        <title>Strategies of tolerance reflected in two North American maple genomes.</title>
        <authorList>
            <person name="McEvoy S.L."/>
            <person name="Sezen U.U."/>
            <person name="Trouern-Trend A."/>
            <person name="McMahon S.M."/>
            <person name="Schaberg P.G."/>
            <person name="Yang J."/>
            <person name="Wegrzyn J.L."/>
            <person name="Swenson N.G."/>
        </authorList>
    </citation>
    <scope>NUCLEOTIDE SEQUENCE</scope>
    <source>
        <strain evidence="4">91603</strain>
    </source>
</reference>
<gene>
    <name evidence="4" type="ORF">LWI28_003849</name>
</gene>
<dbReference type="Proteomes" id="UP001064489">
    <property type="component" value="Chromosome 1"/>
</dbReference>
<evidence type="ECO:0000256" key="3">
    <source>
        <dbReference type="SAM" id="SignalP"/>
    </source>
</evidence>
<sequence length="426" mass="48777">MAFSQPWNYSKLALIGFFYSTALLVCSFSVKAQQEEELNVKRCDFARDFLFGVSTSAVQTEGSTKSGGKGPNIWDTFLDKNPDGSLSGGVNKEGIDHYNSLIDLLITYGIKPFVTILHFDFPQILEDKYGGPLSRRFVDDFKDYAEILFNTFGDRVKNWITMNEPLITAKYGYDFGMPPQGRCSDRKTCKSGNSSTEPYTVAHNLLLAHATVASLYKHKFQPIQCGLIGVTVSSLYYVPYSKSLQDRDASKRALDFEIGWFVKPLVSEDYPKTMRKIAKDRLPRFTAEEKKLVMGSTDFIGLNYYSSMYVKSIPIKFHAPPVSSIADVFVNLTGLSQNQNDSLPLEVQLNDQSRINYILRHLYRIRKAIKNGANVKGYFYWNLFDDFEWIAGYTPRYGLYHIDYKNNLTRIPKDSAEWFKHFLKYE</sequence>
<dbReference type="Gene3D" id="3.20.20.80">
    <property type="entry name" value="Glycosidases"/>
    <property type="match status" value="3"/>
</dbReference>
<name>A0AAD5JJ37_ACENE</name>